<reference evidence="5 7" key="2">
    <citation type="submission" date="2017-03" db="EMBL/GenBank/DDBJ databases">
        <authorList>
            <person name="Afonso C.L."/>
            <person name="Miller P.J."/>
            <person name="Scott M.A."/>
            <person name="Spackman E."/>
            <person name="Goraichik I."/>
            <person name="Dimitrov K.M."/>
            <person name="Suarez D.L."/>
            <person name="Swayne D.E."/>
        </authorList>
    </citation>
    <scope>NUCLEOTIDE SEQUENCE [LARGE SCALE GENOMIC DNA]</scope>
    <source>
        <strain evidence="5">8</strain>
        <strain evidence="7">8(6)</strain>
    </source>
</reference>
<evidence type="ECO:0000313" key="6">
    <source>
        <dbReference type="Proteomes" id="UP000217720"/>
    </source>
</evidence>
<evidence type="ECO:0000313" key="3">
    <source>
        <dbReference type="EMBL" id="AZT96353.1"/>
    </source>
</evidence>
<evidence type="ECO:0000313" key="4">
    <source>
        <dbReference type="EMBL" id="PCC50637.1"/>
    </source>
</evidence>
<reference evidence="3 8" key="4">
    <citation type="submission" date="2019-01" db="EMBL/GenBank/DDBJ databases">
        <title>Comparative genomic analysis of Brevibacterium aurantiacum sheds light on its evolution and its adaptation to smear-ripened cheeses.</title>
        <authorList>
            <person name="Moineau S."/>
        </authorList>
    </citation>
    <scope>NUCLEOTIDE SEQUENCE [LARGE SCALE GENOMIC DNA]</scope>
    <source>
        <strain evidence="3 8">SMQ-1420</strain>
    </source>
</reference>
<reference evidence="3 8" key="3">
    <citation type="submission" date="2017-12" db="EMBL/GenBank/DDBJ databases">
        <authorList>
            <person name="Levesque S."/>
        </authorList>
    </citation>
    <scope>NUCLEOTIDE SEQUENCE [LARGE SCALE GENOMIC DNA]</scope>
    <source>
        <strain evidence="3 8">SMQ-1420</strain>
    </source>
</reference>
<evidence type="ECO:0000313" key="8">
    <source>
        <dbReference type="Proteomes" id="UP000282731"/>
    </source>
</evidence>
<evidence type="ECO:0000256" key="1">
    <source>
        <dbReference type="SAM" id="MobiDB-lite"/>
    </source>
</evidence>
<feature type="region of interest" description="Disordered" evidence="1">
    <location>
        <begin position="31"/>
        <end position="158"/>
    </location>
</feature>
<dbReference type="Proteomes" id="UP000282731">
    <property type="component" value="Chromosome"/>
</dbReference>
<evidence type="ECO:0008006" key="9">
    <source>
        <dbReference type="Google" id="ProtNLM"/>
    </source>
</evidence>
<feature type="chain" id="PRO_5044065265" description="DUF4333 domain-containing protein" evidence="2">
    <location>
        <begin position="25"/>
        <end position="233"/>
    </location>
</feature>
<name>A0A2A3ZGK5_BREAU</name>
<dbReference type="RefSeq" id="WP_096160278.1">
    <property type="nucleotide sequence ID" value="NZ_CP025333.1"/>
</dbReference>
<dbReference type="PROSITE" id="PS51257">
    <property type="entry name" value="PROKAR_LIPOPROTEIN"/>
    <property type="match status" value="1"/>
</dbReference>
<keyword evidence="2" id="KW-0732">Signal</keyword>
<sequence>MKAQTLLKTITVAGALAATLTLSACDMNITFGPEGQGQEQGQEQDGQQAQQTGDTETTAEEPASDSGSTSDSAGSGSSGTSDSGTTDNGTTGSGGSTDSSSASSASGSSTSNGSSSTGSSSSSDSTSSGSSSSSGTTDNGYQGPRIGEDGVELDADGNGKIPADVLEADIKNAYAKQGTTVDTVDCYSDLRIFSHSGSQNCTVTAAGKNHYGTVKITSASQSGIGYSLEFPNI</sequence>
<accession>A0A2A3ZGK5</accession>
<evidence type="ECO:0000256" key="2">
    <source>
        <dbReference type="SAM" id="SignalP"/>
    </source>
</evidence>
<protein>
    <recommendedName>
        <fullName evidence="9">DUF4333 domain-containing protein</fullName>
    </recommendedName>
</protein>
<dbReference type="EMBL" id="FXZI01000014">
    <property type="protein sequence ID" value="SMY03130.1"/>
    <property type="molecule type" value="Genomic_DNA"/>
</dbReference>
<dbReference type="GeneID" id="60905265"/>
<dbReference type="EMBL" id="NRGO01000007">
    <property type="protein sequence ID" value="PCC50637.1"/>
    <property type="molecule type" value="Genomic_DNA"/>
</dbReference>
<proteinExistence type="predicted"/>
<feature type="compositionally biased region" description="Low complexity" evidence="1">
    <location>
        <begin position="36"/>
        <end position="56"/>
    </location>
</feature>
<feature type="compositionally biased region" description="Low complexity" evidence="1">
    <location>
        <begin position="64"/>
        <end position="140"/>
    </location>
</feature>
<reference evidence="4 6" key="1">
    <citation type="journal article" date="2017" name="Elife">
        <title>Extensive horizontal gene transfer in cheese-associated bacteria.</title>
        <authorList>
            <person name="Bonham K.S."/>
            <person name="Wolfe B.E."/>
            <person name="Dutton R.J."/>
        </authorList>
    </citation>
    <scope>NUCLEOTIDE SEQUENCE [LARGE SCALE GENOMIC DNA]</scope>
    <source>
        <strain evidence="4 6">900_6</strain>
    </source>
</reference>
<feature type="signal peptide" evidence="2">
    <location>
        <begin position="1"/>
        <end position="24"/>
    </location>
</feature>
<dbReference type="Proteomes" id="UP000217720">
    <property type="component" value="Unassembled WGS sequence"/>
</dbReference>
<dbReference type="EMBL" id="CP025334">
    <property type="protein sequence ID" value="AZT96353.1"/>
    <property type="molecule type" value="Genomic_DNA"/>
</dbReference>
<evidence type="ECO:0000313" key="7">
    <source>
        <dbReference type="Proteomes" id="UP000234300"/>
    </source>
</evidence>
<gene>
    <name evidence="5" type="ORF">BAURA86_03298</name>
    <name evidence="4" type="ORF">CIK62_06915</name>
    <name evidence="3" type="ORF">CXR27_04500</name>
</gene>
<evidence type="ECO:0000313" key="5">
    <source>
        <dbReference type="EMBL" id="SMY03130.1"/>
    </source>
</evidence>
<accession>A0A2H1KTQ6</accession>
<dbReference type="Proteomes" id="UP000234300">
    <property type="component" value="Unassembled WGS sequence"/>
</dbReference>
<dbReference type="AlphaFoldDB" id="A0A2A3ZGK5"/>
<organism evidence="4 6">
    <name type="scientific">Brevibacterium aurantiacum</name>
    <dbReference type="NCBI Taxonomy" id="273384"/>
    <lineage>
        <taxon>Bacteria</taxon>
        <taxon>Bacillati</taxon>
        <taxon>Actinomycetota</taxon>
        <taxon>Actinomycetes</taxon>
        <taxon>Micrococcales</taxon>
        <taxon>Brevibacteriaceae</taxon>
        <taxon>Brevibacterium</taxon>
    </lineage>
</organism>